<evidence type="ECO:0000313" key="2">
    <source>
        <dbReference type="Proteomes" id="UP000014012"/>
    </source>
</evidence>
<dbReference type="EMBL" id="AQQO01000345">
    <property type="protein sequence ID" value="EON88349.1"/>
    <property type="molecule type" value="Genomic_DNA"/>
</dbReference>
<name>R8APU7_PLESH</name>
<dbReference type="SUPFAM" id="SSF50370">
    <property type="entry name" value="Ricin B-like lectins"/>
    <property type="match status" value="1"/>
</dbReference>
<keyword evidence="2" id="KW-1185">Reference proteome</keyword>
<comment type="caution">
    <text evidence="1">The sequence shown here is derived from an EMBL/GenBank/DDBJ whole genome shotgun (WGS) entry which is preliminary data.</text>
</comment>
<dbReference type="RefSeq" id="WP_010863764.1">
    <property type="nucleotide sequence ID" value="NZ_KB944511.1"/>
</dbReference>
<dbReference type="AlphaFoldDB" id="R8APU7"/>
<proteinExistence type="predicted"/>
<evidence type="ECO:0000313" key="1">
    <source>
        <dbReference type="EMBL" id="EON88349.1"/>
    </source>
</evidence>
<dbReference type="OrthoDB" id="7684392at2"/>
<reference evidence="1 2" key="1">
    <citation type="journal article" date="2013" name="Genome Announc.">
        <title>Genome Sequence of Plesiomonas shigelloides Strain 302-73 (Serotype O1).</title>
        <authorList>
            <person name="Pique N."/>
            <person name="Aquilini E."/>
            <person name="Alioto T."/>
            <person name="Minana-Galbis D."/>
            <person name="Tomas J.M."/>
        </authorList>
    </citation>
    <scope>NUCLEOTIDE SEQUENCE [LARGE SCALE GENOMIC DNA]</scope>
    <source>
        <strain evidence="1 2">302-73</strain>
    </source>
</reference>
<accession>R8APU7</accession>
<dbReference type="InterPro" id="IPR035992">
    <property type="entry name" value="Ricin_B-like_lectins"/>
</dbReference>
<organism evidence="1 2">
    <name type="scientific">Plesiomonas shigelloides 302-73</name>
    <dbReference type="NCBI Taxonomy" id="1315976"/>
    <lineage>
        <taxon>Bacteria</taxon>
        <taxon>Pseudomonadati</taxon>
        <taxon>Pseudomonadota</taxon>
        <taxon>Gammaproteobacteria</taxon>
        <taxon>Enterobacterales</taxon>
        <taxon>Enterobacteriaceae</taxon>
        <taxon>Plesiomonas</taxon>
    </lineage>
</organism>
<dbReference type="HOGENOM" id="CLU_1794694_0_0_6"/>
<evidence type="ECO:0008006" key="3">
    <source>
        <dbReference type="Google" id="ProtNLM"/>
    </source>
</evidence>
<dbReference type="Proteomes" id="UP000014012">
    <property type="component" value="Unassembled WGS sequence"/>
</dbReference>
<gene>
    <name evidence="1" type="ORF">PLESHI_10780</name>
</gene>
<sequence length="144" mass="15965">MDIIQSEKEDVTACGNITAPMVAETYMIKNCQTGGVLADSHGKLVVYIGAEYPDQRWAFIQNDSGMKIVNIHNCRCIADSHGTPVVYSGENYADQYWIMEPTAKAGIFKFKNCENNTYLMADNNKACVDAGAEKPSMLWRVSLV</sequence>
<dbReference type="Gene3D" id="2.80.10.50">
    <property type="match status" value="1"/>
</dbReference>
<protein>
    <recommendedName>
        <fullName evidence="3">Ricin B lectin domain-containing protein</fullName>
    </recommendedName>
</protein>